<evidence type="ECO:0000313" key="7">
    <source>
        <dbReference type="EMBL" id="EGU58831.1"/>
    </source>
</evidence>
<dbReference type="EMBL" id="AFWI01000010">
    <property type="protein sequence ID" value="EGU58831.1"/>
    <property type="molecule type" value="Genomic_DNA"/>
</dbReference>
<comment type="catalytic activity">
    <reaction evidence="5">
        <text>citrate = D-threo-isocitrate</text>
        <dbReference type="Rhea" id="RHEA:10336"/>
        <dbReference type="ChEBI" id="CHEBI:15562"/>
        <dbReference type="ChEBI" id="CHEBI:16947"/>
        <dbReference type="EC" id="4.2.1.3"/>
    </reaction>
</comment>
<evidence type="ECO:0000313" key="8">
    <source>
        <dbReference type="Proteomes" id="UP000003836"/>
    </source>
</evidence>
<evidence type="ECO:0000256" key="5">
    <source>
        <dbReference type="ARBA" id="ARBA00023501"/>
    </source>
</evidence>
<organism evidence="7 8">
    <name type="scientific">Vibrio tubiashii ATCC 19109</name>
    <dbReference type="NCBI Taxonomy" id="1051646"/>
    <lineage>
        <taxon>Bacteria</taxon>
        <taxon>Pseudomonadati</taxon>
        <taxon>Pseudomonadota</taxon>
        <taxon>Gammaproteobacteria</taxon>
        <taxon>Vibrionales</taxon>
        <taxon>Vibrionaceae</taxon>
        <taxon>Vibrio</taxon>
        <taxon>Vibrio oreintalis group</taxon>
    </lineage>
</organism>
<name>A0ABP2LRZ8_9VIBR</name>
<dbReference type="Gene3D" id="3.30.499.10">
    <property type="entry name" value="Aconitase, domain 3"/>
    <property type="match status" value="1"/>
</dbReference>
<evidence type="ECO:0000256" key="2">
    <source>
        <dbReference type="ARBA" id="ARBA00022723"/>
    </source>
</evidence>
<protein>
    <recommendedName>
        <fullName evidence="1">aconitate hydratase</fullName>
        <ecNumber evidence="1">4.2.1.3</ecNumber>
    </recommendedName>
</protein>
<dbReference type="SUPFAM" id="SSF53732">
    <property type="entry name" value="Aconitase iron-sulfur domain"/>
    <property type="match status" value="1"/>
</dbReference>
<dbReference type="Proteomes" id="UP000003836">
    <property type="component" value="Unassembled WGS sequence"/>
</dbReference>
<feature type="non-terminal residue" evidence="7">
    <location>
        <position position="271"/>
    </location>
</feature>
<proteinExistence type="predicted"/>
<keyword evidence="2" id="KW-0479">Metal-binding</keyword>
<dbReference type="GO" id="GO:0003994">
    <property type="term" value="F:aconitate hydratase activity"/>
    <property type="evidence" value="ECO:0007669"/>
    <property type="project" value="UniProtKB-EC"/>
</dbReference>
<gene>
    <name evidence="7" type="ORF">VITU9109_11820</name>
</gene>
<dbReference type="InterPro" id="IPR001030">
    <property type="entry name" value="Acoase/IPM_deHydtase_lsu_aba"/>
</dbReference>
<dbReference type="PANTHER" id="PTHR11670">
    <property type="entry name" value="ACONITASE/IRON-RESPONSIVE ELEMENT FAMILY MEMBER"/>
    <property type="match status" value="1"/>
</dbReference>
<dbReference type="EC" id="4.2.1.3" evidence="1"/>
<evidence type="ECO:0000256" key="3">
    <source>
        <dbReference type="ARBA" id="ARBA00023004"/>
    </source>
</evidence>
<dbReference type="PRINTS" id="PR00415">
    <property type="entry name" value="ACONITASE"/>
</dbReference>
<comment type="caution">
    <text evidence="7">The sequence shown here is derived from an EMBL/GenBank/DDBJ whole genome shotgun (WGS) entry which is preliminary data.</text>
</comment>
<accession>A0ABP2LRZ8</accession>
<evidence type="ECO:0000256" key="4">
    <source>
        <dbReference type="ARBA" id="ARBA00023014"/>
    </source>
</evidence>
<dbReference type="Pfam" id="PF00330">
    <property type="entry name" value="Aconitase"/>
    <property type="match status" value="1"/>
</dbReference>
<keyword evidence="8" id="KW-1185">Reference proteome</keyword>
<dbReference type="InterPro" id="IPR006249">
    <property type="entry name" value="Aconitase/IRP2"/>
</dbReference>
<evidence type="ECO:0000256" key="1">
    <source>
        <dbReference type="ARBA" id="ARBA00012926"/>
    </source>
</evidence>
<feature type="domain" description="Aconitase/3-isopropylmalate dehydratase large subunit alpha/beta/alpha" evidence="6">
    <location>
        <begin position="71"/>
        <end position="270"/>
    </location>
</feature>
<keyword evidence="3" id="KW-0408">Iron</keyword>
<keyword evidence="7" id="KW-0456">Lyase</keyword>
<sequence length="271" mass="29915">MEADMSMNTLYRKSLPGSHLDYFDAREAVNTLSPGAYEKLPYTSRVLAEQLVRRCDPNTLTQSLEQIIERKRDLDFPWYPARVVCHDILGQTALVDLAGLRDAIAQQGGDPAKVNPVVETQLIVDHSLAVEHGGFDPDAFDKNRAIEERRNEDRFHFIEWCKTAFENVSVIPAGNGIMHQINLEKMSPVVQAKQGIAYPDTCVGTDSHTPHVDALGVIAIGVGGLEAETVMLGRPSMMRLPDIVGVKLTGKRQPGITATDIVLAITEFLRN</sequence>
<dbReference type="InterPro" id="IPR015931">
    <property type="entry name" value="Acnase/IPM_dHydase_lsu_aba_1/3"/>
</dbReference>
<reference evidence="7 8" key="1">
    <citation type="journal article" date="2012" name="Int. J. Syst. Evol. Microbiol.">
        <title>Vibrio caribbeanicus sp. nov., isolated from the marine sponge Scleritoderma cyanea.</title>
        <authorList>
            <person name="Hoffmann M."/>
            <person name="Monday S.R."/>
            <person name="Allard M.W."/>
            <person name="Strain E.A."/>
            <person name="Whittaker P."/>
            <person name="Naum M."/>
            <person name="McCarthy P.J."/>
            <person name="Lopez J.V."/>
            <person name="Fischer M."/>
            <person name="Brown E.W."/>
        </authorList>
    </citation>
    <scope>NUCLEOTIDE SEQUENCE [LARGE SCALE GENOMIC DNA]</scope>
    <source>
        <strain evidence="7 8">ATCC 19109</strain>
    </source>
</reference>
<evidence type="ECO:0000259" key="6">
    <source>
        <dbReference type="Pfam" id="PF00330"/>
    </source>
</evidence>
<dbReference type="InterPro" id="IPR036008">
    <property type="entry name" value="Aconitase_4Fe-4S_dom"/>
</dbReference>
<keyword evidence="4" id="KW-0411">Iron-sulfur</keyword>